<evidence type="ECO:0000256" key="5">
    <source>
        <dbReference type="ARBA" id="ARBA00022840"/>
    </source>
</evidence>
<organism evidence="9 10">
    <name type="scientific">Actinomycetospora termitidis</name>
    <dbReference type="NCBI Taxonomy" id="3053470"/>
    <lineage>
        <taxon>Bacteria</taxon>
        <taxon>Bacillati</taxon>
        <taxon>Actinomycetota</taxon>
        <taxon>Actinomycetes</taxon>
        <taxon>Pseudonocardiales</taxon>
        <taxon>Pseudonocardiaceae</taxon>
        <taxon>Actinomycetospora</taxon>
    </lineage>
</organism>
<comment type="similarity">
    <text evidence="6">Belongs to the CoaE family.</text>
</comment>
<dbReference type="NCBIfam" id="NF002879">
    <property type="entry name" value="PRK03333.1"/>
    <property type="match status" value="1"/>
</dbReference>
<evidence type="ECO:0000256" key="8">
    <source>
        <dbReference type="SAM" id="MobiDB-lite"/>
    </source>
</evidence>
<dbReference type="Pfam" id="PF04229">
    <property type="entry name" value="GrpB"/>
    <property type="match status" value="1"/>
</dbReference>
<evidence type="ECO:0000256" key="6">
    <source>
        <dbReference type="HAMAP-Rule" id="MF_00376"/>
    </source>
</evidence>
<sequence length="335" mass="34903">MLRVGLTGGIGAGKSTVAAELASLGAVVVDSDKIAREVVEPGTEGLAAVVEAFGDDVLDGEGRLDRPALGRIVFADDEARGRLNGILHPRIGARTGELVAAAPTDAVLVHDVPLLVENGMGAAFALVVVVDAPEDVRVERLGRTRDMAEDDARSRIRAQATTEARRAAADVWIDNVGSQDEVRAGVRSLWHDRLVPFEAAVRAGSTTPWPDEVVDPDPTWPDQARRLAARLTLAGGAGVDRVEHVGPTAVPGLPAPDVVDLLVLTTDGAAGVREALAGVGFPSLEDGRLAGADPTRPVRVVLDEPDLLAARDAARADPDRIAREPAAVRSDVAPA</sequence>
<keyword evidence="6 9" id="KW-0418">Kinase</keyword>
<evidence type="ECO:0000313" key="9">
    <source>
        <dbReference type="EMBL" id="MDL5158402.1"/>
    </source>
</evidence>
<dbReference type="PROSITE" id="PS51219">
    <property type="entry name" value="DPCK"/>
    <property type="match status" value="1"/>
</dbReference>
<comment type="pathway">
    <text evidence="6">Cofactor biosynthesis; coenzyme A biosynthesis; CoA from (R)-pantothenate: step 5/5.</text>
</comment>
<protein>
    <recommendedName>
        <fullName evidence="6 7">Dephospho-CoA kinase</fullName>
        <ecNumber evidence="6 7">2.7.1.24</ecNumber>
    </recommendedName>
    <alternativeName>
        <fullName evidence="6">Dephosphocoenzyme A kinase</fullName>
    </alternativeName>
</protein>
<evidence type="ECO:0000256" key="2">
    <source>
        <dbReference type="ARBA" id="ARBA00011058"/>
    </source>
</evidence>
<dbReference type="Pfam" id="PF01121">
    <property type="entry name" value="CoaE"/>
    <property type="match status" value="1"/>
</dbReference>
<dbReference type="EMBL" id="JASVWF010000005">
    <property type="protein sequence ID" value="MDL5158402.1"/>
    <property type="molecule type" value="Genomic_DNA"/>
</dbReference>
<dbReference type="EC" id="2.7.1.24" evidence="6 7"/>
<dbReference type="PANTHER" id="PTHR10695:SF46">
    <property type="entry name" value="BIFUNCTIONAL COENZYME A SYNTHASE-RELATED"/>
    <property type="match status" value="1"/>
</dbReference>
<keyword evidence="6" id="KW-0173">Coenzyme A biosynthesis</keyword>
<evidence type="ECO:0000256" key="4">
    <source>
        <dbReference type="ARBA" id="ARBA00022741"/>
    </source>
</evidence>
<comment type="similarity">
    <text evidence="2">In the C-terminal section; belongs to the UPF0157 (GrpB) family.</text>
</comment>
<keyword evidence="10" id="KW-1185">Reference proteome</keyword>
<comment type="subcellular location">
    <subcellularLocation>
        <location evidence="6">Cytoplasm</location>
    </subcellularLocation>
</comment>
<comment type="function">
    <text evidence="6">Catalyzes the phosphorylation of the 3'-hydroxyl group of dephosphocoenzyme A to form coenzyme A.</text>
</comment>
<dbReference type="InterPro" id="IPR043519">
    <property type="entry name" value="NT_sf"/>
</dbReference>
<feature type="region of interest" description="Disordered" evidence="8">
    <location>
        <begin position="312"/>
        <end position="335"/>
    </location>
</feature>
<dbReference type="GO" id="GO:0004140">
    <property type="term" value="F:dephospho-CoA kinase activity"/>
    <property type="evidence" value="ECO:0007669"/>
    <property type="project" value="UniProtKB-EC"/>
</dbReference>
<dbReference type="InterPro" id="IPR007344">
    <property type="entry name" value="GrpB/CoaE"/>
</dbReference>
<dbReference type="InterPro" id="IPR027417">
    <property type="entry name" value="P-loop_NTPase"/>
</dbReference>
<dbReference type="SUPFAM" id="SSF81301">
    <property type="entry name" value="Nucleotidyltransferase"/>
    <property type="match status" value="1"/>
</dbReference>
<comment type="catalytic activity">
    <reaction evidence="6">
        <text>3'-dephospho-CoA + ATP = ADP + CoA + H(+)</text>
        <dbReference type="Rhea" id="RHEA:18245"/>
        <dbReference type="ChEBI" id="CHEBI:15378"/>
        <dbReference type="ChEBI" id="CHEBI:30616"/>
        <dbReference type="ChEBI" id="CHEBI:57287"/>
        <dbReference type="ChEBI" id="CHEBI:57328"/>
        <dbReference type="ChEBI" id="CHEBI:456216"/>
        <dbReference type="EC" id="2.7.1.24"/>
    </reaction>
</comment>
<gene>
    <name evidence="6 9" type="primary">coaE</name>
    <name evidence="9" type="ORF">QRT03_20715</name>
</gene>
<keyword evidence="6 9" id="KW-0808">Transferase</keyword>
<comment type="similarity">
    <text evidence="1">In the N-terminal section; belongs to the CoaE family.</text>
</comment>
<proteinExistence type="inferred from homology"/>
<dbReference type="RefSeq" id="WP_286054951.1">
    <property type="nucleotide sequence ID" value="NZ_JASVWF010000005.1"/>
</dbReference>
<dbReference type="Gene3D" id="3.40.50.300">
    <property type="entry name" value="P-loop containing nucleotide triphosphate hydrolases"/>
    <property type="match status" value="1"/>
</dbReference>
<evidence type="ECO:0000256" key="7">
    <source>
        <dbReference type="NCBIfam" id="TIGR00152"/>
    </source>
</evidence>
<evidence type="ECO:0000256" key="1">
    <source>
        <dbReference type="ARBA" id="ARBA00008826"/>
    </source>
</evidence>
<dbReference type="Proteomes" id="UP001231924">
    <property type="component" value="Unassembled WGS sequence"/>
</dbReference>
<dbReference type="NCBIfam" id="TIGR00152">
    <property type="entry name" value="dephospho-CoA kinase"/>
    <property type="match status" value="1"/>
</dbReference>
<reference evidence="9 10" key="1">
    <citation type="submission" date="2023-06" db="EMBL/GenBank/DDBJ databases">
        <title>Actinomycetospora Odt1-22.</title>
        <authorList>
            <person name="Supong K."/>
        </authorList>
    </citation>
    <scope>NUCLEOTIDE SEQUENCE [LARGE SCALE GENOMIC DNA]</scope>
    <source>
        <strain evidence="9 10">Odt1-22</strain>
    </source>
</reference>
<dbReference type="InterPro" id="IPR001977">
    <property type="entry name" value="Depp_CoAkinase"/>
</dbReference>
<dbReference type="CDD" id="cd02022">
    <property type="entry name" value="DPCK"/>
    <property type="match status" value="1"/>
</dbReference>
<keyword evidence="5 6" id="KW-0067">ATP-binding</keyword>
<comment type="caution">
    <text evidence="9">The sequence shown here is derived from an EMBL/GenBank/DDBJ whole genome shotgun (WGS) entry which is preliminary data.</text>
</comment>
<dbReference type="SUPFAM" id="SSF52540">
    <property type="entry name" value="P-loop containing nucleoside triphosphate hydrolases"/>
    <property type="match status" value="1"/>
</dbReference>
<accession>A0ABT7MET5</accession>
<evidence type="ECO:0000256" key="3">
    <source>
        <dbReference type="ARBA" id="ARBA00022490"/>
    </source>
</evidence>
<feature type="compositionally biased region" description="Basic and acidic residues" evidence="8">
    <location>
        <begin position="312"/>
        <end position="323"/>
    </location>
</feature>
<name>A0ABT7MET5_9PSEU</name>
<dbReference type="PANTHER" id="PTHR10695">
    <property type="entry name" value="DEPHOSPHO-COA KINASE-RELATED"/>
    <property type="match status" value="1"/>
</dbReference>
<keyword evidence="3 6" id="KW-0963">Cytoplasm</keyword>
<feature type="binding site" evidence="6">
    <location>
        <begin position="11"/>
        <end position="16"/>
    </location>
    <ligand>
        <name>ATP</name>
        <dbReference type="ChEBI" id="CHEBI:30616"/>
    </ligand>
</feature>
<evidence type="ECO:0000313" key="10">
    <source>
        <dbReference type="Proteomes" id="UP001231924"/>
    </source>
</evidence>
<dbReference type="Gene3D" id="3.30.460.10">
    <property type="entry name" value="Beta Polymerase, domain 2"/>
    <property type="match status" value="1"/>
</dbReference>
<keyword evidence="4 6" id="KW-0547">Nucleotide-binding</keyword>
<dbReference type="HAMAP" id="MF_00376">
    <property type="entry name" value="Dephospho_CoA_kinase"/>
    <property type="match status" value="1"/>
</dbReference>